<dbReference type="PROSITE" id="PS51194">
    <property type="entry name" value="HELICASE_CTER"/>
    <property type="match status" value="1"/>
</dbReference>
<dbReference type="GO" id="GO:0005524">
    <property type="term" value="F:ATP binding"/>
    <property type="evidence" value="ECO:0007669"/>
    <property type="project" value="UniProtKB-KW"/>
</dbReference>
<dbReference type="AlphaFoldDB" id="A0A031LPW7"/>
<dbReference type="GO" id="GO:0032259">
    <property type="term" value="P:methylation"/>
    <property type="evidence" value="ECO:0007669"/>
    <property type="project" value="UniProtKB-KW"/>
</dbReference>
<dbReference type="InterPro" id="IPR001650">
    <property type="entry name" value="Helicase_C-like"/>
</dbReference>
<dbReference type="Proteomes" id="UP000024332">
    <property type="component" value="Unassembled WGS sequence"/>
</dbReference>
<proteinExistence type="predicted"/>
<evidence type="ECO:0000259" key="6">
    <source>
        <dbReference type="PROSITE" id="PS51192"/>
    </source>
</evidence>
<feature type="compositionally biased region" description="Low complexity" evidence="5">
    <location>
        <begin position="531"/>
        <end position="543"/>
    </location>
</feature>
<evidence type="ECO:0000256" key="2">
    <source>
        <dbReference type="ARBA" id="ARBA00022801"/>
    </source>
</evidence>
<dbReference type="PANTHER" id="PTHR11274">
    <property type="entry name" value="RAD25/XP-B DNA REPAIR HELICASE"/>
    <property type="match status" value="1"/>
</dbReference>
<feature type="region of interest" description="Disordered" evidence="5">
    <location>
        <begin position="523"/>
        <end position="543"/>
    </location>
</feature>
<keyword evidence="2" id="KW-0378">Hydrolase</keyword>
<keyword evidence="4" id="KW-0067">ATP-binding</keyword>
<protein>
    <submittedName>
        <fullName evidence="8">DNA methylase</fullName>
    </submittedName>
</protein>
<name>A0A031LPW7_9CREN</name>
<dbReference type="Pfam" id="PF00271">
    <property type="entry name" value="Helicase_C"/>
    <property type="match status" value="1"/>
</dbReference>
<dbReference type="OrthoDB" id="11644at2157"/>
<accession>A0A031LPW7</accession>
<keyword evidence="3" id="KW-0347">Helicase</keyword>
<feature type="domain" description="Helicase ATP-binding" evidence="6">
    <location>
        <begin position="167"/>
        <end position="313"/>
    </location>
</feature>
<keyword evidence="9" id="KW-1185">Reference proteome</keyword>
<dbReference type="InterPro" id="IPR027417">
    <property type="entry name" value="P-loop_NTPase"/>
</dbReference>
<dbReference type="SMART" id="SM00490">
    <property type="entry name" value="HELICc"/>
    <property type="match status" value="1"/>
</dbReference>
<dbReference type="PROSITE" id="PS51192">
    <property type="entry name" value="HELICASE_ATP_BIND_1"/>
    <property type="match status" value="1"/>
</dbReference>
<organism evidence="8 9">
    <name type="scientific">Candidatus Acidianus copahuensis</name>
    <dbReference type="NCBI Taxonomy" id="1160895"/>
    <lineage>
        <taxon>Archaea</taxon>
        <taxon>Thermoproteota</taxon>
        <taxon>Thermoprotei</taxon>
        <taxon>Sulfolobales</taxon>
        <taxon>Sulfolobaceae</taxon>
        <taxon>Acidianus</taxon>
    </lineage>
</organism>
<evidence type="ECO:0000256" key="1">
    <source>
        <dbReference type="ARBA" id="ARBA00022741"/>
    </source>
</evidence>
<evidence type="ECO:0000256" key="3">
    <source>
        <dbReference type="ARBA" id="ARBA00022806"/>
    </source>
</evidence>
<dbReference type="PANTHER" id="PTHR11274:SF0">
    <property type="entry name" value="GENERAL TRANSCRIPTION AND DNA REPAIR FACTOR IIH HELICASE SUBUNIT XPB"/>
    <property type="match status" value="1"/>
</dbReference>
<dbReference type="Pfam" id="PF04851">
    <property type="entry name" value="ResIII"/>
    <property type="match status" value="1"/>
</dbReference>
<reference evidence="8 9" key="1">
    <citation type="submission" date="2014-03" db="EMBL/GenBank/DDBJ databases">
        <title>Draft genome sequence of the novel thermoacidophilic archaea Acidianus copahuensis ALE1 strain, isolated from Copahue volcanic area in Neuquen Argentina.</title>
        <authorList>
            <person name="Urbieta M.S."/>
            <person name="Rascovan N."/>
            <person name="Castro C."/>
            <person name="Revale S."/>
            <person name="Giaveno M.A."/>
            <person name="Vazquez M.P."/>
            <person name="Donati E.R."/>
        </authorList>
    </citation>
    <scope>NUCLEOTIDE SEQUENCE [LARGE SCALE GENOMIC DNA]</scope>
    <source>
        <strain evidence="8 9">ALE1</strain>
    </source>
</reference>
<feature type="domain" description="Helicase C-terminal" evidence="7">
    <location>
        <begin position="386"/>
        <end position="543"/>
    </location>
</feature>
<dbReference type="SMART" id="SM00487">
    <property type="entry name" value="DEXDc"/>
    <property type="match status" value="1"/>
</dbReference>
<evidence type="ECO:0000313" key="9">
    <source>
        <dbReference type="Proteomes" id="UP000024332"/>
    </source>
</evidence>
<dbReference type="STRING" id="1160895.CM19_05290"/>
<dbReference type="InterPro" id="IPR014001">
    <property type="entry name" value="Helicase_ATP-bd"/>
</dbReference>
<keyword evidence="1" id="KW-0547">Nucleotide-binding</keyword>
<evidence type="ECO:0000256" key="4">
    <source>
        <dbReference type="ARBA" id="ARBA00022840"/>
    </source>
</evidence>
<evidence type="ECO:0000313" key="8">
    <source>
        <dbReference type="EMBL" id="EZQ06790.1"/>
    </source>
</evidence>
<dbReference type="GO" id="GO:0008168">
    <property type="term" value="F:methyltransferase activity"/>
    <property type="evidence" value="ECO:0007669"/>
    <property type="project" value="UniProtKB-KW"/>
</dbReference>
<dbReference type="Gene3D" id="3.40.50.300">
    <property type="entry name" value="P-loop containing nucleotide triphosphate hydrolases"/>
    <property type="match status" value="2"/>
</dbReference>
<dbReference type="GO" id="GO:0004386">
    <property type="term" value="F:helicase activity"/>
    <property type="evidence" value="ECO:0007669"/>
    <property type="project" value="UniProtKB-KW"/>
</dbReference>
<dbReference type="RefSeq" id="WP_048099326.1">
    <property type="nucleotide sequence ID" value="NZ_JFZT01000039.1"/>
</dbReference>
<dbReference type="EMBL" id="JFZT01000039">
    <property type="protein sequence ID" value="EZQ06790.1"/>
    <property type="molecule type" value="Genomic_DNA"/>
</dbReference>
<dbReference type="GO" id="GO:0140097">
    <property type="term" value="F:catalytic activity, acting on DNA"/>
    <property type="evidence" value="ECO:0007669"/>
    <property type="project" value="UniProtKB-ARBA"/>
</dbReference>
<dbReference type="GO" id="GO:0003677">
    <property type="term" value="F:DNA binding"/>
    <property type="evidence" value="ECO:0007669"/>
    <property type="project" value="InterPro"/>
</dbReference>
<dbReference type="InterPro" id="IPR006935">
    <property type="entry name" value="Helicase/UvrB_N"/>
</dbReference>
<gene>
    <name evidence="8" type="ORF">CM19_05290</name>
</gene>
<evidence type="ECO:0000259" key="7">
    <source>
        <dbReference type="PROSITE" id="PS51194"/>
    </source>
</evidence>
<dbReference type="InterPro" id="IPR050615">
    <property type="entry name" value="ATP-dep_DNA_Helicase"/>
</dbReference>
<dbReference type="GO" id="GO:0016787">
    <property type="term" value="F:hydrolase activity"/>
    <property type="evidence" value="ECO:0007669"/>
    <property type="project" value="UniProtKB-KW"/>
</dbReference>
<evidence type="ECO:0000256" key="5">
    <source>
        <dbReference type="SAM" id="MobiDB-lite"/>
    </source>
</evidence>
<comment type="caution">
    <text evidence="8">The sequence shown here is derived from an EMBL/GenBank/DDBJ whole genome shotgun (WGS) entry which is preliminary data.</text>
</comment>
<dbReference type="CDD" id="cd17926">
    <property type="entry name" value="DEXHc_RE"/>
    <property type="match status" value="1"/>
</dbReference>
<keyword evidence="8" id="KW-0808">Transferase</keyword>
<dbReference type="SUPFAM" id="SSF52540">
    <property type="entry name" value="P-loop containing nucleoside triphosphate hydrolases"/>
    <property type="match status" value="1"/>
</dbReference>
<keyword evidence="8" id="KW-0489">Methyltransferase</keyword>
<sequence length="543" mass="62870">MFLKTFYLKQWIDEDTFSRLLTFSRFLGRDDGVSQFAIDLDRARLNGVKIDDIESTLKELGIQLSTEELEKIRNHIPSYDVEFEVRQGRLIIIPHVYIMNILKAKSNTDIKYDKLTKYFFSSPYYYEDLLKLFEENGLRVRKLQVEHKDFDFELDVNLRSYQIEAVEAWKSNNFRGVISLPTGSGKTIIGIKAIEEVKKPTLIISFTKEQMFQWRDSIIKFSKIRPEIGLFYSDEKVIRPITISTYQTAYRHLDDLSTKFEVLIIDEVHHLPADKFKNIALGLISSMRLGLSATPYRDDGRHDELFRLMGGLIYYKSPNDLIKTGYLAPYDVIQVSVYLSKTERQRYKDLTNKFRVFSKGKRVTDLVTLAKNGDYNAINALKIYSEIKKLIGNAENKTVKLREILEKEKGKKILIFTQYVEQAESIAREFNAMLVTGKMTKSDRKEILKRFKTSAEGRLVLTTVGDEGLDIPDASVGIIVTGTSSRRQFIQRLGRLLRPMNGKRAILYELIVKGTSEEYQAKKRKTESLLEELQSSSEYSDEI</sequence>